<evidence type="ECO:0000259" key="3">
    <source>
        <dbReference type="PROSITE" id="PS50075"/>
    </source>
</evidence>
<dbReference type="PANTHER" id="PTHR34136:SF1">
    <property type="entry name" value="UDP-N-ACETYL-D-MANNOSAMINURONIC ACID TRANSFERASE"/>
    <property type="match status" value="1"/>
</dbReference>
<proteinExistence type="predicted"/>
<keyword evidence="2" id="KW-0808">Transferase</keyword>
<dbReference type="SUPFAM" id="SSF47336">
    <property type="entry name" value="ACP-like"/>
    <property type="match status" value="1"/>
</dbReference>
<dbReference type="NCBIfam" id="TIGR00696">
    <property type="entry name" value="wecG_tagA_cpsF"/>
    <property type="match status" value="1"/>
</dbReference>
<comment type="caution">
    <text evidence="4">The sequence shown here is derived from an EMBL/GenBank/DDBJ whole genome shotgun (WGS) entry which is preliminary data.</text>
</comment>
<dbReference type="Gene3D" id="1.10.1200.10">
    <property type="entry name" value="ACP-like"/>
    <property type="match status" value="1"/>
</dbReference>
<keyword evidence="5" id="KW-1185">Reference proteome</keyword>
<dbReference type="NCBIfam" id="NF005480">
    <property type="entry name" value="PRK07081.1"/>
    <property type="match status" value="1"/>
</dbReference>
<evidence type="ECO:0000313" key="4">
    <source>
        <dbReference type="EMBL" id="PAV66914.1"/>
    </source>
</evidence>
<sequence>MRFRDLDENGAAQYMLQTPRSADEGLGVFVTPNIQHIALARKDDEFNRALASAQIIVADGFPVYRFAKLRGLSLPGRVAGRAVIERMFADPAALAGHRGFFVVDSRATAEGIECWLNDFAPAFAVETLVPPFGFEKDAAYCRSLADAISTFDATLIFLCIGAPKSELFAYRYRALLPPAWALCVGQSFRLLLGMNAPPPDLMVRLNLEWLWRIVLEPRRMLQRYGPNQLRNILDDAGGLLKPAASLSPRDDLFAAGLTSFKTVGVMLAIEEEFDVVFPDQLLTRATFSSIAALTAAIESIRGDADAA</sequence>
<evidence type="ECO:0000256" key="1">
    <source>
        <dbReference type="ARBA" id="ARBA00022676"/>
    </source>
</evidence>
<dbReference type="AlphaFoldDB" id="A0A2A2JZ37"/>
<dbReference type="EMBL" id="LIAE01010022">
    <property type="protein sequence ID" value="PAV66914.1"/>
    <property type="molecule type" value="Genomic_DNA"/>
</dbReference>
<dbReference type="InterPro" id="IPR004629">
    <property type="entry name" value="WecG_TagA_CpsF"/>
</dbReference>
<dbReference type="PROSITE" id="PS50075">
    <property type="entry name" value="CARRIER"/>
    <property type="match status" value="1"/>
</dbReference>
<reference evidence="4 5" key="1">
    <citation type="journal article" date="2017" name="Curr. Biol.">
        <title>Genome architecture and evolution of a unichromosomal asexual nematode.</title>
        <authorList>
            <person name="Fradin H."/>
            <person name="Zegar C."/>
            <person name="Gutwein M."/>
            <person name="Lucas J."/>
            <person name="Kovtun M."/>
            <person name="Corcoran D."/>
            <person name="Baugh L.R."/>
            <person name="Kiontke K."/>
            <person name="Gunsalus K."/>
            <person name="Fitch D.H."/>
            <person name="Piano F."/>
        </authorList>
    </citation>
    <scope>NUCLEOTIDE SEQUENCE [LARGE SCALE GENOMIC DNA]</scope>
    <source>
        <strain evidence="4">PF1309</strain>
    </source>
</reference>
<name>A0A2A2JZ37_9BILA</name>
<organism evidence="4 5">
    <name type="scientific">Diploscapter pachys</name>
    <dbReference type="NCBI Taxonomy" id="2018661"/>
    <lineage>
        <taxon>Eukaryota</taxon>
        <taxon>Metazoa</taxon>
        <taxon>Ecdysozoa</taxon>
        <taxon>Nematoda</taxon>
        <taxon>Chromadorea</taxon>
        <taxon>Rhabditida</taxon>
        <taxon>Rhabditina</taxon>
        <taxon>Rhabditomorpha</taxon>
        <taxon>Rhabditoidea</taxon>
        <taxon>Rhabditidae</taxon>
        <taxon>Diploscapter</taxon>
    </lineage>
</organism>
<dbReference type="PANTHER" id="PTHR34136">
    <property type="match status" value="1"/>
</dbReference>
<evidence type="ECO:0000313" key="5">
    <source>
        <dbReference type="Proteomes" id="UP000218231"/>
    </source>
</evidence>
<protein>
    <recommendedName>
        <fullName evidence="3">Carrier domain-containing protein</fullName>
    </recommendedName>
</protein>
<dbReference type="CDD" id="cd06533">
    <property type="entry name" value="Glyco_transf_WecG_TagA"/>
    <property type="match status" value="1"/>
</dbReference>
<dbReference type="Pfam" id="PF00550">
    <property type="entry name" value="PP-binding"/>
    <property type="match status" value="1"/>
</dbReference>
<feature type="domain" description="Carrier" evidence="3">
    <location>
        <begin position="223"/>
        <end position="301"/>
    </location>
</feature>
<dbReference type="Pfam" id="PF03808">
    <property type="entry name" value="Glyco_tran_WecG"/>
    <property type="match status" value="1"/>
</dbReference>
<gene>
    <name evidence="4" type="ORF">WR25_11547</name>
</gene>
<dbReference type="InterPro" id="IPR036736">
    <property type="entry name" value="ACP-like_sf"/>
</dbReference>
<dbReference type="InterPro" id="IPR009081">
    <property type="entry name" value="PP-bd_ACP"/>
</dbReference>
<accession>A0A2A2JZ37</accession>
<dbReference type="Proteomes" id="UP000218231">
    <property type="component" value="Unassembled WGS sequence"/>
</dbReference>
<dbReference type="OrthoDB" id="10597522at2759"/>
<dbReference type="GO" id="GO:0016758">
    <property type="term" value="F:hexosyltransferase activity"/>
    <property type="evidence" value="ECO:0007669"/>
    <property type="project" value="TreeGrafter"/>
</dbReference>
<evidence type="ECO:0000256" key="2">
    <source>
        <dbReference type="ARBA" id="ARBA00022679"/>
    </source>
</evidence>
<keyword evidence="1" id="KW-0328">Glycosyltransferase</keyword>